<sequence length="440" mass="42442">MRGTAIGRSLAAVVAVTAALAITPPDVARAVDARCTSQPQPSPVVADVPWPQEAYDLEARVWPFATGLGVTVAVLDTGVDPTHPQLAGRVLPGADVVGGTGSGDYDCVGHGTALASIVVAGRVPGIGFTGLAPDARVLPVRVATQAQTAVAGDVDPAAVAAGLDAAVAAGAQVALVGVVTAADPGLAAAVERAQAAGVLVVAPAGDAHAPQRDGAGPTDPALIPFPAAYPGVLGVAAVDSGGQRVDGSQAGGYVDLAGPGGDVLAAGIGGQTVAQGTGPAAAFVAAAAALVLSAAPAALTAATPADRAVELAGRLTATASAGGSSRLVLGAGLLDPARAVTEPVPGGVPSPVAGPTPPPADPAAEALAARQAGTRATATAVAATLGGLVVAVLAAAWALPRMRRRGWRAGRERAAQTRGAEEPGEFLPGEALFTPGPPHR</sequence>
<evidence type="ECO:0000256" key="3">
    <source>
        <dbReference type="ARBA" id="ARBA00022801"/>
    </source>
</evidence>
<accession>A0A839Y945</accession>
<feature type="region of interest" description="Disordered" evidence="6">
    <location>
        <begin position="342"/>
        <end position="363"/>
    </location>
</feature>
<dbReference type="SUPFAM" id="SSF52743">
    <property type="entry name" value="Subtilisin-like"/>
    <property type="match status" value="1"/>
</dbReference>
<evidence type="ECO:0000256" key="6">
    <source>
        <dbReference type="SAM" id="MobiDB-lite"/>
    </source>
</evidence>
<keyword evidence="7" id="KW-0472">Membrane</keyword>
<dbReference type="Pfam" id="PF00082">
    <property type="entry name" value="Peptidase_S8"/>
    <property type="match status" value="1"/>
</dbReference>
<evidence type="ECO:0000256" key="4">
    <source>
        <dbReference type="ARBA" id="ARBA00022825"/>
    </source>
</evidence>
<evidence type="ECO:0000256" key="7">
    <source>
        <dbReference type="SAM" id="Phobius"/>
    </source>
</evidence>
<feature type="region of interest" description="Disordered" evidence="6">
    <location>
        <begin position="410"/>
        <end position="440"/>
    </location>
</feature>
<keyword evidence="7" id="KW-0812">Transmembrane</keyword>
<name>A0A839Y945_9ACTN</name>
<feature type="domain" description="Peptidase S8/S53" evidence="8">
    <location>
        <begin position="69"/>
        <end position="320"/>
    </location>
</feature>
<organism evidence="9 10">
    <name type="scientific">Modestobacter versicolor</name>
    <dbReference type="NCBI Taxonomy" id="429133"/>
    <lineage>
        <taxon>Bacteria</taxon>
        <taxon>Bacillati</taxon>
        <taxon>Actinomycetota</taxon>
        <taxon>Actinomycetes</taxon>
        <taxon>Geodermatophilales</taxon>
        <taxon>Geodermatophilaceae</taxon>
        <taxon>Modestobacter</taxon>
    </lineage>
</organism>
<dbReference type="GO" id="GO:0004252">
    <property type="term" value="F:serine-type endopeptidase activity"/>
    <property type="evidence" value="ECO:0007669"/>
    <property type="project" value="InterPro"/>
</dbReference>
<dbReference type="InterPro" id="IPR015500">
    <property type="entry name" value="Peptidase_S8_subtilisin-rel"/>
</dbReference>
<keyword evidence="4" id="KW-0720">Serine protease</keyword>
<evidence type="ECO:0000313" key="10">
    <source>
        <dbReference type="Proteomes" id="UP000580718"/>
    </source>
</evidence>
<proteinExistence type="inferred from homology"/>
<feature type="transmembrane region" description="Helical" evidence="7">
    <location>
        <begin position="380"/>
        <end position="399"/>
    </location>
</feature>
<dbReference type="AlphaFoldDB" id="A0A839Y945"/>
<dbReference type="InterPro" id="IPR023827">
    <property type="entry name" value="Peptidase_S8_Asp-AS"/>
</dbReference>
<keyword evidence="2" id="KW-0645">Protease</keyword>
<gene>
    <name evidence="9" type="ORF">FHX36_003577</name>
</gene>
<dbReference type="RefSeq" id="WP_183513966.1">
    <property type="nucleotide sequence ID" value="NZ_JACIBU010000001.1"/>
</dbReference>
<dbReference type="Gene3D" id="3.40.50.200">
    <property type="entry name" value="Peptidase S8/S53 domain"/>
    <property type="match status" value="1"/>
</dbReference>
<evidence type="ECO:0000259" key="8">
    <source>
        <dbReference type="Pfam" id="PF00082"/>
    </source>
</evidence>
<dbReference type="PANTHER" id="PTHR43806">
    <property type="entry name" value="PEPTIDASE S8"/>
    <property type="match status" value="1"/>
</dbReference>
<dbReference type="InterPro" id="IPR050131">
    <property type="entry name" value="Peptidase_S8_subtilisin-like"/>
</dbReference>
<dbReference type="InterPro" id="IPR036852">
    <property type="entry name" value="Peptidase_S8/S53_dom_sf"/>
</dbReference>
<comment type="caution">
    <text evidence="9">The sequence shown here is derived from an EMBL/GenBank/DDBJ whole genome shotgun (WGS) entry which is preliminary data.</text>
</comment>
<dbReference type="PANTHER" id="PTHR43806:SF11">
    <property type="entry name" value="CEREVISIN-RELATED"/>
    <property type="match status" value="1"/>
</dbReference>
<dbReference type="GO" id="GO:0006508">
    <property type="term" value="P:proteolysis"/>
    <property type="evidence" value="ECO:0007669"/>
    <property type="project" value="UniProtKB-KW"/>
</dbReference>
<feature type="compositionally biased region" description="Pro residues" evidence="6">
    <location>
        <begin position="346"/>
        <end position="361"/>
    </location>
</feature>
<reference evidence="9 10" key="1">
    <citation type="submission" date="2020-08" db="EMBL/GenBank/DDBJ databases">
        <title>Sequencing the genomes of 1000 actinobacteria strains.</title>
        <authorList>
            <person name="Klenk H.-P."/>
        </authorList>
    </citation>
    <scope>NUCLEOTIDE SEQUENCE [LARGE SCALE GENOMIC DNA]</scope>
    <source>
        <strain evidence="9 10">DSM 16678</strain>
    </source>
</reference>
<keyword evidence="3" id="KW-0378">Hydrolase</keyword>
<dbReference type="PROSITE" id="PS00136">
    <property type="entry name" value="SUBTILASE_ASP"/>
    <property type="match status" value="1"/>
</dbReference>
<dbReference type="Proteomes" id="UP000580718">
    <property type="component" value="Unassembled WGS sequence"/>
</dbReference>
<protein>
    <recommendedName>
        <fullName evidence="8">Peptidase S8/S53 domain-containing protein</fullName>
    </recommendedName>
</protein>
<evidence type="ECO:0000256" key="5">
    <source>
        <dbReference type="PROSITE-ProRule" id="PRU01240"/>
    </source>
</evidence>
<dbReference type="PROSITE" id="PS51892">
    <property type="entry name" value="SUBTILASE"/>
    <property type="match status" value="1"/>
</dbReference>
<evidence type="ECO:0000256" key="2">
    <source>
        <dbReference type="ARBA" id="ARBA00022670"/>
    </source>
</evidence>
<dbReference type="InterPro" id="IPR000209">
    <property type="entry name" value="Peptidase_S8/S53_dom"/>
</dbReference>
<dbReference type="EMBL" id="JACIBU010000001">
    <property type="protein sequence ID" value="MBB3677842.1"/>
    <property type="molecule type" value="Genomic_DNA"/>
</dbReference>
<dbReference type="PRINTS" id="PR00723">
    <property type="entry name" value="SUBTILISIN"/>
</dbReference>
<evidence type="ECO:0000313" key="9">
    <source>
        <dbReference type="EMBL" id="MBB3677842.1"/>
    </source>
</evidence>
<evidence type="ECO:0000256" key="1">
    <source>
        <dbReference type="ARBA" id="ARBA00011073"/>
    </source>
</evidence>
<comment type="similarity">
    <text evidence="1 5">Belongs to the peptidase S8 family.</text>
</comment>
<keyword evidence="7" id="KW-1133">Transmembrane helix</keyword>
<comment type="caution">
    <text evidence="5">Lacks conserved residue(s) required for the propagation of feature annotation.</text>
</comment>
<feature type="compositionally biased region" description="Basic and acidic residues" evidence="6">
    <location>
        <begin position="410"/>
        <end position="421"/>
    </location>
</feature>